<feature type="transmembrane region" description="Helical" evidence="1">
    <location>
        <begin position="293"/>
        <end position="315"/>
    </location>
</feature>
<reference evidence="2 3" key="1">
    <citation type="submission" date="2020-02" db="EMBL/GenBank/DDBJ databases">
        <authorList>
            <person name="Ferguson B K."/>
        </authorList>
    </citation>
    <scope>NUCLEOTIDE SEQUENCE [LARGE SCALE GENOMIC DNA]</scope>
</reference>
<keyword evidence="1" id="KW-0472">Membrane</keyword>
<keyword evidence="1" id="KW-1133">Transmembrane helix</keyword>
<feature type="transmembrane region" description="Helical" evidence="1">
    <location>
        <begin position="260"/>
        <end position="281"/>
    </location>
</feature>
<feature type="non-terminal residue" evidence="2">
    <location>
        <position position="382"/>
    </location>
</feature>
<evidence type="ECO:0000313" key="3">
    <source>
        <dbReference type="Proteomes" id="UP000479000"/>
    </source>
</evidence>
<accession>A0A6H5GR34</accession>
<dbReference type="Proteomes" id="UP000479000">
    <property type="component" value="Unassembled WGS sequence"/>
</dbReference>
<organism evidence="2 3">
    <name type="scientific">Nesidiocoris tenuis</name>
    <dbReference type="NCBI Taxonomy" id="355587"/>
    <lineage>
        <taxon>Eukaryota</taxon>
        <taxon>Metazoa</taxon>
        <taxon>Ecdysozoa</taxon>
        <taxon>Arthropoda</taxon>
        <taxon>Hexapoda</taxon>
        <taxon>Insecta</taxon>
        <taxon>Pterygota</taxon>
        <taxon>Neoptera</taxon>
        <taxon>Paraneoptera</taxon>
        <taxon>Hemiptera</taxon>
        <taxon>Heteroptera</taxon>
        <taxon>Panheteroptera</taxon>
        <taxon>Cimicomorpha</taxon>
        <taxon>Miridae</taxon>
        <taxon>Dicyphina</taxon>
        <taxon>Nesidiocoris</taxon>
    </lineage>
</organism>
<feature type="transmembrane region" description="Helical" evidence="1">
    <location>
        <begin position="168"/>
        <end position="189"/>
    </location>
</feature>
<protein>
    <submittedName>
        <fullName evidence="2">Uncharacterized protein</fullName>
    </submittedName>
</protein>
<dbReference type="AlphaFoldDB" id="A0A6H5GR34"/>
<evidence type="ECO:0000313" key="2">
    <source>
        <dbReference type="EMBL" id="CAB0005972.1"/>
    </source>
</evidence>
<feature type="transmembrane region" description="Helical" evidence="1">
    <location>
        <begin position="50"/>
        <end position="68"/>
    </location>
</feature>
<name>A0A6H5GR34_9HEMI</name>
<keyword evidence="3" id="KW-1185">Reference proteome</keyword>
<feature type="transmembrane region" description="Helical" evidence="1">
    <location>
        <begin position="138"/>
        <end position="162"/>
    </location>
</feature>
<proteinExistence type="predicted"/>
<feature type="transmembrane region" description="Helical" evidence="1">
    <location>
        <begin position="75"/>
        <end position="98"/>
    </location>
</feature>
<feature type="transmembrane region" description="Helical" evidence="1">
    <location>
        <begin position="228"/>
        <end position="248"/>
    </location>
</feature>
<keyword evidence="1" id="KW-0812">Transmembrane</keyword>
<evidence type="ECO:0000256" key="1">
    <source>
        <dbReference type="SAM" id="Phobius"/>
    </source>
</evidence>
<feature type="transmembrane region" description="Helical" evidence="1">
    <location>
        <begin position="104"/>
        <end position="126"/>
    </location>
</feature>
<gene>
    <name evidence="2" type="ORF">NTEN_LOCUS11449</name>
</gene>
<sequence length="382" mass="43248">MFRTLNARCYALLSLATVTSPRFTFCHSRDNATEEILALDVDLGPVMEDTWSYVTAASLATVALSVLLQNRPKFIPMIVTLALYALTSICGVLTTLITHRLIDLHMIGGQILWLVSNPLRFWLIFTQTAPTKWTTSRLVVLVNLAVIYVVDYAWTLVMALIGGLTNKVYLAIFAVLLFLMLLWLAYLVFTMKSYQRLPDRIDDVVLVYAKAGSRASASFRSRQTLRQLLTFLPLLYPWSAFFVTREAIALTVDRIDDKFLAYRFDLASAVITIPCVSLGLWKLKWPRYEVQDLLALAFAHLLNVLALSIFFYIVFHSPLIRRTSLAFMAAAPSTNAVVTTHPSMPNTNRSDLDDVENEAKRFKIRDDETRPYYDAGFPTSFS</sequence>
<dbReference type="EMBL" id="CADCXU010017035">
    <property type="protein sequence ID" value="CAB0005972.1"/>
    <property type="molecule type" value="Genomic_DNA"/>
</dbReference>